<organism evidence="1 2">
    <name type="scientific">Marinomonas polaris DSM 16579</name>
    <dbReference type="NCBI Taxonomy" id="1122206"/>
    <lineage>
        <taxon>Bacteria</taxon>
        <taxon>Pseudomonadati</taxon>
        <taxon>Pseudomonadota</taxon>
        <taxon>Gammaproteobacteria</taxon>
        <taxon>Oceanospirillales</taxon>
        <taxon>Oceanospirillaceae</taxon>
        <taxon>Marinomonas</taxon>
    </lineage>
</organism>
<dbReference type="Proteomes" id="UP000184517">
    <property type="component" value="Unassembled WGS sequence"/>
</dbReference>
<proteinExistence type="predicted"/>
<reference evidence="2" key="1">
    <citation type="submission" date="2016-11" db="EMBL/GenBank/DDBJ databases">
        <authorList>
            <person name="Varghese N."/>
            <person name="Submissions S."/>
        </authorList>
    </citation>
    <scope>NUCLEOTIDE SEQUENCE [LARGE SCALE GENOMIC DNA]</scope>
    <source>
        <strain evidence="2">DSM 16579</strain>
    </source>
</reference>
<dbReference type="PIRSF" id="PIRSF029826">
    <property type="entry name" value="UCP029826_pph"/>
    <property type="match status" value="1"/>
</dbReference>
<gene>
    <name evidence="1" type="ORF">SAMN02745753_01591</name>
</gene>
<evidence type="ECO:0000313" key="1">
    <source>
        <dbReference type="EMBL" id="SHF24872.1"/>
    </source>
</evidence>
<dbReference type="EMBL" id="FQVF01000006">
    <property type="protein sequence ID" value="SHF24872.1"/>
    <property type="molecule type" value="Genomic_DNA"/>
</dbReference>
<dbReference type="SUPFAM" id="SSF101386">
    <property type="entry name" value="all-alpha NTP pyrophosphatases"/>
    <property type="match status" value="1"/>
</dbReference>
<sequence length="120" mass="13903">MSATNNDTLELLKLAMRQFAQEREWEQFHSPKNLSMALAGETAELLDCFRWLTEEQSYQLDNKQMFAVKDELADVLLFTVRLADKLNVDLLSAAQQKIAKNAERYPVEKVKGNAKKYNQY</sequence>
<dbReference type="RefSeq" id="WP_072839182.1">
    <property type="nucleotide sequence ID" value="NZ_FQVF01000006.1"/>
</dbReference>
<evidence type="ECO:0000313" key="2">
    <source>
        <dbReference type="Proteomes" id="UP000184517"/>
    </source>
</evidence>
<dbReference type="PANTHER" id="PTHR46523">
    <property type="entry name" value="DCTP PYROPHOSPHATASE 1"/>
    <property type="match status" value="1"/>
</dbReference>
<dbReference type="PANTHER" id="PTHR46523:SF1">
    <property type="entry name" value="DCTP PYROPHOSPHATASE 1"/>
    <property type="match status" value="1"/>
</dbReference>
<dbReference type="GO" id="GO:0009143">
    <property type="term" value="P:nucleoside triphosphate catabolic process"/>
    <property type="evidence" value="ECO:0007669"/>
    <property type="project" value="InterPro"/>
</dbReference>
<dbReference type="AlphaFoldDB" id="A0A1M5A4T9"/>
<dbReference type="GO" id="GO:0047429">
    <property type="term" value="F:nucleoside triphosphate diphosphatase activity"/>
    <property type="evidence" value="ECO:0007669"/>
    <property type="project" value="InterPro"/>
</dbReference>
<dbReference type="OrthoDB" id="9791898at2"/>
<name>A0A1M5A4T9_9GAMM</name>
<dbReference type="Pfam" id="PF12643">
    <property type="entry name" value="MazG-like"/>
    <property type="match status" value="1"/>
</dbReference>
<dbReference type="STRING" id="1122206.SAMN02745753_01591"/>
<dbReference type="Gene3D" id="1.10.287.1080">
    <property type="entry name" value="MazG-like"/>
    <property type="match status" value="1"/>
</dbReference>
<dbReference type="InterPro" id="IPR052555">
    <property type="entry name" value="dCTP_Pyrophosphatase"/>
</dbReference>
<dbReference type="CDD" id="cd11537">
    <property type="entry name" value="NTP-PPase_RS21-C6_like"/>
    <property type="match status" value="1"/>
</dbReference>
<accession>A0A1M5A4T9</accession>
<protein>
    <submittedName>
        <fullName evidence="1">NTP pyrophosphatase, house-cleaning of non-canonical NTPs</fullName>
    </submittedName>
</protein>
<keyword evidence="2" id="KW-1185">Reference proteome</keyword>
<dbReference type="InterPro" id="IPR025984">
    <property type="entry name" value="DCTPP"/>
</dbReference>